<evidence type="ECO:0000313" key="1">
    <source>
        <dbReference type="EMBL" id="CAG8734770.1"/>
    </source>
</evidence>
<reference evidence="1" key="1">
    <citation type="submission" date="2021-06" db="EMBL/GenBank/DDBJ databases">
        <authorList>
            <person name="Kallberg Y."/>
            <person name="Tangrot J."/>
            <person name="Rosling A."/>
        </authorList>
    </citation>
    <scope>NUCLEOTIDE SEQUENCE</scope>
    <source>
        <strain evidence="1">MA461A</strain>
    </source>
</reference>
<comment type="caution">
    <text evidence="1">The sequence shown here is derived from an EMBL/GenBank/DDBJ whole genome shotgun (WGS) entry which is preliminary data.</text>
</comment>
<dbReference type="Proteomes" id="UP000789920">
    <property type="component" value="Unassembled WGS sequence"/>
</dbReference>
<protein>
    <submittedName>
        <fullName evidence="1">12463_t:CDS:1</fullName>
    </submittedName>
</protein>
<organism evidence="1 2">
    <name type="scientific">Racocetra persica</name>
    <dbReference type="NCBI Taxonomy" id="160502"/>
    <lineage>
        <taxon>Eukaryota</taxon>
        <taxon>Fungi</taxon>
        <taxon>Fungi incertae sedis</taxon>
        <taxon>Mucoromycota</taxon>
        <taxon>Glomeromycotina</taxon>
        <taxon>Glomeromycetes</taxon>
        <taxon>Diversisporales</taxon>
        <taxon>Gigasporaceae</taxon>
        <taxon>Racocetra</taxon>
    </lineage>
</organism>
<feature type="non-terminal residue" evidence="1">
    <location>
        <position position="1"/>
    </location>
</feature>
<keyword evidence="2" id="KW-1185">Reference proteome</keyword>
<name>A0ACA9Q3S8_9GLOM</name>
<accession>A0ACA9Q3S8</accession>
<gene>
    <name evidence="1" type="ORF">RPERSI_LOCUS12536</name>
</gene>
<dbReference type="EMBL" id="CAJVQC010026924">
    <property type="protein sequence ID" value="CAG8734770.1"/>
    <property type="molecule type" value="Genomic_DNA"/>
</dbReference>
<evidence type="ECO:0000313" key="2">
    <source>
        <dbReference type="Proteomes" id="UP000789920"/>
    </source>
</evidence>
<proteinExistence type="predicted"/>
<sequence>TTNRINEIVDKIHQDERAEGITKSDIKKVINVLLEVIDETLIGGEEIDFTGHFRLYATKTEAKEKIMGFGAKKGKNITIPARLVPRAKFSSVLKKRMGLTRSGENKYQKYFYFNELQVMNSLKPLLNEHKLVLLLSDDESVGLELQKDGTIGQNADPAKAKGAAETYAVKYILSKLFLIPVKDETDPDTDNSKQVISHEQQQTLYDLFVKVRGESLDTQKILLTEFDKIITKNGKVGGTAPEEIEAELESPELIKKRKETKEKIKDNEIEYWNNKVTIKYNGKDYEIEKKTDEQKAKPKGDDNGTEITIKNYKESS</sequence>